<dbReference type="EMBL" id="SLZZ01000002">
    <property type="protein sequence ID" value="TCS82403.1"/>
    <property type="molecule type" value="Genomic_DNA"/>
</dbReference>
<dbReference type="Pfam" id="PF01547">
    <property type="entry name" value="SBP_bac_1"/>
    <property type="match status" value="1"/>
</dbReference>
<name>A0A4R3KH02_9FIRM</name>
<feature type="signal peptide" evidence="6">
    <location>
        <begin position="1"/>
        <end position="23"/>
    </location>
</feature>
<keyword evidence="5" id="KW-0449">Lipoprotein</keyword>
<evidence type="ECO:0000256" key="5">
    <source>
        <dbReference type="ARBA" id="ARBA00023288"/>
    </source>
</evidence>
<dbReference type="NCBIfam" id="TIGR03850">
    <property type="entry name" value="bind_CPR_0540"/>
    <property type="match status" value="1"/>
</dbReference>
<feature type="chain" id="PRO_5020479246" evidence="6">
    <location>
        <begin position="24"/>
        <end position="445"/>
    </location>
</feature>
<evidence type="ECO:0000256" key="4">
    <source>
        <dbReference type="ARBA" id="ARBA00023139"/>
    </source>
</evidence>
<evidence type="ECO:0000313" key="7">
    <source>
        <dbReference type="EMBL" id="TCS82403.1"/>
    </source>
</evidence>
<evidence type="ECO:0000256" key="3">
    <source>
        <dbReference type="ARBA" id="ARBA00023136"/>
    </source>
</evidence>
<dbReference type="InterPro" id="IPR050490">
    <property type="entry name" value="Bact_solute-bd_prot1"/>
</dbReference>
<dbReference type="Gene3D" id="3.40.190.10">
    <property type="entry name" value="Periplasmic binding protein-like II"/>
    <property type="match status" value="1"/>
</dbReference>
<dbReference type="OrthoDB" id="94797at2"/>
<reference evidence="7 8" key="1">
    <citation type="submission" date="2019-03" db="EMBL/GenBank/DDBJ databases">
        <title>Genomic Encyclopedia of Type Strains, Phase IV (KMG-IV): sequencing the most valuable type-strain genomes for metagenomic binning, comparative biology and taxonomic classification.</title>
        <authorList>
            <person name="Goeker M."/>
        </authorList>
    </citation>
    <scope>NUCLEOTIDE SEQUENCE [LARGE SCALE GENOMIC DNA]</scope>
    <source>
        <strain evidence="7 8">DSM 29489</strain>
    </source>
</reference>
<protein>
    <submittedName>
        <fullName evidence="7">Carbohydrate ABC transporter substrate-binding protein (CUT1 family)</fullName>
    </submittedName>
</protein>
<dbReference type="Proteomes" id="UP000295726">
    <property type="component" value="Unassembled WGS sequence"/>
</dbReference>
<sequence length="445" mass="48904">MKKKLLVGLLSAAMLSTMLTACGSDKKNAGTDESGKKELNVAALEGGYGKDMYNEVIKAFEEENPDVKVNLTISKSIEDEITPNMKAGKYPDLMVLGQGRAAGLTESLIKDKSIEDVSDVLDMTVPGEDVKVKDKLIDGIVGNLNTNPYGDDKTYLMPMYYAPTGLVYDQHLLAENNWEVPATFDEFFKLGDEAKAKGIDLFTYPTAGYMDSYFFAILANVGGLDFYDDVMTYEKDIWKSDKAKEILDDTAKLLSQYTAKSTVGNANEQDFTKNQQSILDNKTIFMPNGTWIVGEMADAPRSDGFEWGLMPLPAVNEGDTRYITTSVESAWIPSEAKNIDLAKEFMAFLYSDKAAEIFAKSNAIQPITGITDKIEGETKAFYEIYNEEGVEALVGGFASTAPVEGVNIKETLFDSANSIISGDKTVEQWQEELNAASEKLSEAKE</sequence>
<dbReference type="InterPro" id="IPR022387">
    <property type="entry name" value="Bind_CPR0540"/>
</dbReference>
<dbReference type="InterPro" id="IPR006059">
    <property type="entry name" value="SBP"/>
</dbReference>
<dbReference type="PROSITE" id="PS51257">
    <property type="entry name" value="PROKAR_LIPOPROTEIN"/>
    <property type="match status" value="1"/>
</dbReference>
<proteinExistence type="predicted"/>
<keyword evidence="3" id="KW-0472">Membrane</keyword>
<evidence type="ECO:0000256" key="6">
    <source>
        <dbReference type="SAM" id="SignalP"/>
    </source>
</evidence>
<accession>A0A4R3KH02</accession>
<keyword evidence="1" id="KW-1003">Cell membrane</keyword>
<keyword evidence="2 6" id="KW-0732">Signal</keyword>
<dbReference type="PANTHER" id="PTHR43649">
    <property type="entry name" value="ARABINOSE-BINDING PROTEIN-RELATED"/>
    <property type="match status" value="1"/>
</dbReference>
<evidence type="ECO:0000256" key="1">
    <source>
        <dbReference type="ARBA" id="ARBA00022475"/>
    </source>
</evidence>
<dbReference type="SUPFAM" id="SSF53850">
    <property type="entry name" value="Periplasmic binding protein-like II"/>
    <property type="match status" value="1"/>
</dbReference>
<keyword evidence="8" id="KW-1185">Reference proteome</keyword>
<keyword evidence="4" id="KW-0564">Palmitate</keyword>
<comment type="caution">
    <text evidence="7">The sequence shown here is derived from an EMBL/GenBank/DDBJ whole genome shotgun (WGS) entry which is preliminary data.</text>
</comment>
<gene>
    <name evidence="7" type="ORF">EDD59_102274</name>
</gene>
<dbReference type="PANTHER" id="PTHR43649:SF33">
    <property type="entry name" value="POLYGALACTURONAN_RHAMNOGALACTURONAN-BINDING PROTEIN YTCQ"/>
    <property type="match status" value="1"/>
</dbReference>
<dbReference type="AlphaFoldDB" id="A0A4R3KH02"/>
<evidence type="ECO:0000256" key="2">
    <source>
        <dbReference type="ARBA" id="ARBA00022729"/>
    </source>
</evidence>
<organism evidence="7 8">
    <name type="scientific">Muricomes intestini</name>
    <dbReference type="NCBI Taxonomy" id="1796634"/>
    <lineage>
        <taxon>Bacteria</taxon>
        <taxon>Bacillati</taxon>
        <taxon>Bacillota</taxon>
        <taxon>Clostridia</taxon>
        <taxon>Lachnospirales</taxon>
        <taxon>Lachnospiraceae</taxon>
        <taxon>Muricomes</taxon>
    </lineage>
</organism>
<evidence type="ECO:0000313" key="8">
    <source>
        <dbReference type="Proteomes" id="UP000295726"/>
    </source>
</evidence>
<dbReference type="RefSeq" id="WP_132378707.1">
    <property type="nucleotide sequence ID" value="NZ_DAISCH010000120.1"/>
</dbReference>